<organism evidence="2 3">
    <name type="scientific">Dendryphion nanum</name>
    <dbReference type="NCBI Taxonomy" id="256645"/>
    <lineage>
        <taxon>Eukaryota</taxon>
        <taxon>Fungi</taxon>
        <taxon>Dikarya</taxon>
        <taxon>Ascomycota</taxon>
        <taxon>Pezizomycotina</taxon>
        <taxon>Dothideomycetes</taxon>
        <taxon>Pleosporomycetidae</taxon>
        <taxon>Pleosporales</taxon>
        <taxon>Torulaceae</taxon>
        <taxon>Dendryphion</taxon>
    </lineage>
</organism>
<evidence type="ECO:0000313" key="2">
    <source>
        <dbReference type="EMBL" id="KAH7131983.1"/>
    </source>
</evidence>
<gene>
    <name evidence="2" type="ORF">B0J11DRAFT_211974</name>
</gene>
<dbReference type="EMBL" id="JAGMWT010000003">
    <property type="protein sequence ID" value="KAH7131983.1"/>
    <property type="molecule type" value="Genomic_DNA"/>
</dbReference>
<dbReference type="SUPFAM" id="SSF54427">
    <property type="entry name" value="NTF2-like"/>
    <property type="match status" value="1"/>
</dbReference>
<reference evidence="2" key="1">
    <citation type="journal article" date="2021" name="Nat. Commun.">
        <title>Genetic determinants of endophytism in the Arabidopsis root mycobiome.</title>
        <authorList>
            <person name="Mesny F."/>
            <person name="Miyauchi S."/>
            <person name="Thiergart T."/>
            <person name="Pickel B."/>
            <person name="Atanasova L."/>
            <person name="Karlsson M."/>
            <person name="Huettel B."/>
            <person name="Barry K.W."/>
            <person name="Haridas S."/>
            <person name="Chen C."/>
            <person name="Bauer D."/>
            <person name="Andreopoulos W."/>
            <person name="Pangilinan J."/>
            <person name="LaButti K."/>
            <person name="Riley R."/>
            <person name="Lipzen A."/>
            <person name="Clum A."/>
            <person name="Drula E."/>
            <person name="Henrissat B."/>
            <person name="Kohler A."/>
            <person name="Grigoriev I.V."/>
            <person name="Martin F.M."/>
            <person name="Hacquard S."/>
        </authorList>
    </citation>
    <scope>NUCLEOTIDE SEQUENCE</scope>
    <source>
        <strain evidence="2">MPI-CAGE-CH-0243</strain>
    </source>
</reference>
<comment type="caution">
    <text evidence="2">The sequence shown here is derived from an EMBL/GenBank/DDBJ whole genome shotgun (WGS) entry which is preliminary data.</text>
</comment>
<dbReference type="InterPro" id="IPR037401">
    <property type="entry name" value="SnoaL-like"/>
</dbReference>
<dbReference type="OrthoDB" id="2148716at2759"/>
<sequence>MSPAPIPVNPLDTLAITNTLSRYCTALDTKLFHLLDKVFVPDVLATYPFHATDFKGIDAVRSAIQNRLGPIHTHHSLTTQVLTFSLTEPHKTANAVTHFIGAHLGQGPHAGKVLTAYGRYVDELVCLPAEGEDYDGVPGASGVWRIARRTVLFTGRVGDEKIMQEF</sequence>
<dbReference type="AlphaFoldDB" id="A0A9P9E6J8"/>
<keyword evidence="3" id="KW-1185">Reference proteome</keyword>
<name>A0A9P9E6J8_9PLEO</name>
<dbReference type="InterPro" id="IPR032710">
    <property type="entry name" value="NTF2-like_dom_sf"/>
</dbReference>
<dbReference type="Proteomes" id="UP000700596">
    <property type="component" value="Unassembled WGS sequence"/>
</dbReference>
<proteinExistence type="predicted"/>
<protein>
    <submittedName>
        <fullName evidence="2">SnoaL-like domain-containing protein</fullName>
    </submittedName>
</protein>
<feature type="domain" description="SnoaL-like" evidence="1">
    <location>
        <begin position="12"/>
        <end position="150"/>
    </location>
</feature>
<dbReference type="Gene3D" id="3.10.450.50">
    <property type="match status" value="1"/>
</dbReference>
<accession>A0A9P9E6J8</accession>
<evidence type="ECO:0000313" key="3">
    <source>
        <dbReference type="Proteomes" id="UP000700596"/>
    </source>
</evidence>
<dbReference type="Pfam" id="PF13577">
    <property type="entry name" value="SnoaL_4"/>
    <property type="match status" value="1"/>
</dbReference>
<evidence type="ECO:0000259" key="1">
    <source>
        <dbReference type="Pfam" id="PF13577"/>
    </source>
</evidence>